<dbReference type="Proteomes" id="UP000030680">
    <property type="component" value="Unassembled WGS sequence"/>
</dbReference>
<organism evidence="3 4">
    <name type="scientific">Galdieria sulphuraria</name>
    <name type="common">Red alga</name>
    <dbReference type="NCBI Taxonomy" id="130081"/>
    <lineage>
        <taxon>Eukaryota</taxon>
        <taxon>Rhodophyta</taxon>
        <taxon>Bangiophyceae</taxon>
        <taxon>Galdieriales</taxon>
        <taxon>Galdieriaceae</taxon>
        <taxon>Galdieria</taxon>
    </lineage>
</organism>
<reference evidence="4" key="1">
    <citation type="journal article" date="2013" name="Science">
        <title>Gene transfer from bacteria and archaea facilitated evolution of an extremophilic eukaryote.</title>
        <authorList>
            <person name="Schonknecht G."/>
            <person name="Chen W.H."/>
            <person name="Ternes C.M."/>
            <person name="Barbier G.G."/>
            <person name="Shrestha R.P."/>
            <person name="Stanke M."/>
            <person name="Brautigam A."/>
            <person name="Baker B.J."/>
            <person name="Banfield J.F."/>
            <person name="Garavito R.M."/>
            <person name="Carr K."/>
            <person name="Wilkerson C."/>
            <person name="Rensing S.A."/>
            <person name="Gagneul D."/>
            <person name="Dickenson N.E."/>
            <person name="Oesterhelt C."/>
            <person name="Lercher M.J."/>
            <person name="Weber A.P."/>
        </authorList>
    </citation>
    <scope>NUCLEOTIDE SEQUENCE [LARGE SCALE GENOMIC DNA]</scope>
    <source>
        <strain evidence="4">074W</strain>
    </source>
</reference>
<keyword evidence="4" id="KW-1185">Reference proteome</keyword>
<dbReference type="Pfam" id="PF00320">
    <property type="entry name" value="GATA"/>
    <property type="match status" value="1"/>
</dbReference>
<protein>
    <submittedName>
        <fullName evidence="3">DNA-binding protein</fullName>
    </submittedName>
</protein>
<dbReference type="KEGG" id="gsl:Gasu_30490"/>
<keyword evidence="3" id="KW-0238">DNA-binding</keyword>
<dbReference type="GeneID" id="17088394"/>
<dbReference type="Gramene" id="EME29612">
    <property type="protein sequence ID" value="EME29612"/>
    <property type="gene ID" value="Gasu_30490"/>
</dbReference>
<dbReference type="RefSeq" id="XP_005706132.1">
    <property type="nucleotide sequence ID" value="XM_005706075.1"/>
</dbReference>
<dbReference type="OrthoDB" id="515401at2759"/>
<accession>M2XHP9</accession>
<dbReference type="GO" id="GO:0006355">
    <property type="term" value="P:regulation of DNA-templated transcription"/>
    <property type="evidence" value="ECO:0007669"/>
    <property type="project" value="InterPro"/>
</dbReference>
<keyword evidence="1" id="KW-0479">Metal-binding</keyword>
<feature type="domain" description="GATA-type" evidence="2">
    <location>
        <begin position="211"/>
        <end position="258"/>
    </location>
</feature>
<dbReference type="GO" id="GO:0008270">
    <property type="term" value="F:zinc ion binding"/>
    <property type="evidence" value="ECO:0007669"/>
    <property type="project" value="UniProtKB-KW"/>
</dbReference>
<dbReference type="AlphaFoldDB" id="M2XHP9"/>
<dbReference type="PROSITE" id="PS50114">
    <property type="entry name" value="GATA_ZN_FINGER_2"/>
    <property type="match status" value="1"/>
</dbReference>
<keyword evidence="1" id="KW-0862">Zinc</keyword>
<gene>
    <name evidence="3" type="ORF">Gasu_30490</name>
</gene>
<sequence>MPGVHDKSIQRMTAGNTPKLSHCMDLNLSKVPIVEGSSAEKRKADFQQKTAFQYSPVSPCCQSLPSVPAYSLPSVASELNCFHQEQKVSIGNLVDSSTSPTGNETDSQFLKDEFSCQMLSNLPRMYTQDKTQESSFSVTSDSSGSCKLARATPYRRNELCEMTHLTFPHHLKSEMYSYFFSRPLRWQETSSVVSPEKDLKKDTSSIPIKVCSNCSTTVSPNWYLAEDKRPLCNACGKFWKRTGTHRPSCHWGRKIKKRASCNGNRSKRRHKYENIKESLNATFRSHSSIWGNATKGMGDETEFGTIGSSCDSSPFERNKGAEGHNHYCPMFGISSEAKDGGDNNIIPISREHKFEVKHSASPVQACESEEILTFSTRLQKRDDEANGSKTVIESDVGSSTSFSTKETDCNSLLHEYAQYSTFPYLSSTSRKSQLFALDDTFTKHSLDRAAWNSKSLIEILALAASKALETADPQLN</sequence>
<dbReference type="SMART" id="SM00401">
    <property type="entry name" value="ZnF_GATA"/>
    <property type="match status" value="1"/>
</dbReference>
<dbReference type="CDD" id="cd00202">
    <property type="entry name" value="ZnF_GATA"/>
    <property type="match status" value="1"/>
</dbReference>
<evidence type="ECO:0000256" key="1">
    <source>
        <dbReference type="PROSITE-ProRule" id="PRU00094"/>
    </source>
</evidence>
<dbReference type="EMBL" id="KB454507">
    <property type="protein sequence ID" value="EME29612.1"/>
    <property type="molecule type" value="Genomic_DNA"/>
</dbReference>
<evidence type="ECO:0000259" key="2">
    <source>
        <dbReference type="PROSITE" id="PS50114"/>
    </source>
</evidence>
<dbReference type="InterPro" id="IPR013088">
    <property type="entry name" value="Znf_NHR/GATA"/>
</dbReference>
<dbReference type="InterPro" id="IPR000679">
    <property type="entry name" value="Znf_GATA"/>
</dbReference>
<dbReference type="GO" id="GO:0043565">
    <property type="term" value="F:sequence-specific DNA binding"/>
    <property type="evidence" value="ECO:0007669"/>
    <property type="project" value="InterPro"/>
</dbReference>
<dbReference type="SUPFAM" id="SSF57716">
    <property type="entry name" value="Glucocorticoid receptor-like (DNA-binding domain)"/>
    <property type="match status" value="1"/>
</dbReference>
<evidence type="ECO:0000313" key="3">
    <source>
        <dbReference type="EMBL" id="EME29612.1"/>
    </source>
</evidence>
<dbReference type="STRING" id="130081.M2XHP9"/>
<evidence type="ECO:0000313" key="4">
    <source>
        <dbReference type="Proteomes" id="UP000030680"/>
    </source>
</evidence>
<proteinExistence type="predicted"/>
<name>M2XHP9_GALSU</name>
<dbReference type="Gene3D" id="3.30.50.10">
    <property type="entry name" value="Erythroid Transcription Factor GATA-1, subunit A"/>
    <property type="match status" value="1"/>
</dbReference>
<keyword evidence="1" id="KW-0863">Zinc-finger</keyword>